<feature type="domain" description="CheW-like" evidence="1">
    <location>
        <begin position="85"/>
        <end position="235"/>
    </location>
</feature>
<dbReference type="GO" id="GO:0007165">
    <property type="term" value="P:signal transduction"/>
    <property type="evidence" value="ECO:0007669"/>
    <property type="project" value="InterPro"/>
</dbReference>
<dbReference type="SUPFAM" id="SSF50341">
    <property type="entry name" value="CheW-like"/>
    <property type="match status" value="2"/>
</dbReference>
<dbReference type="EMBL" id="AP018823">
    <property type="protein sequence ID" value="BBF84854.1"/>
    <property type="molecule type" value="Genomic_DNA"/>
</dbReference>
<dbReference type="KEGG" id="amah:DLM_1230"/>
<reference evidence="2 3" key="2">
    <citation type="journal article" date="2017" name="Genome Announc.">
        <title>Draft genome sequence of Aquitalea magnusonii strain H3, a plant growth-promoting bacterium of duckweed Lemna minor.</title>
        <authorList>
            <person name="Ishizawa H."/>
            <person name="Kuroda M."/>
            <person name="Ike M."/>
        </authorList>
    </citation>
    <scope>NUCLEOTIDE SEQUENCE [LARGE SCALE GENOMIC DNA]</scope>
    <source>
        <strain evidence="2 3">H3</strain>
    </source>
</reference>
<proteinExistence type="predicted"/>
<name>A0A3G9GBV9_9NEIS</name>
<reference evidence="3" key="1">
    <citation type="journal article" date="2017" name="Biotechnol. Biofuels">
        <title>Evaluation of environmental bacterial communities as a factor affecting the growth of duckweed Lemna minor.</title>
        <authorList>
            <person name="Ishizawa H."/>
            <person name="Kuroda M."/>
            <person name="Morikawa M."/>
            <person name="Ike M."/>
        </authorList>
    </citation>
    <scope>NUCLEOTIDE SEQUENCE [LARGE SCALE GENOMIC DNA]</scope>
    <source>
        <strain evidence="3">H3</strain>
    </source>
</reference>
<organism evidence="2 3">
    <name type="scientific">Aquitalea magnusonii</name>
    <dbReference type="NCBI Taxonomy" id="332411"/>
    <lineage>
        <taxon>Bacteria</taxon>
        <taxon>Pseudomonadati</taxon>
        <taxon>Pseudomonadota</taxon>
        <taxon>Betaproteobacteria</taxon>
        <taxon>Neisseriales</taxon>
        <taxon>Chromobacteriaceae</taxon>
        <taxon>Aquitalea</taxon>
    </lineage>
</organism>
<evidence type="ECO:0000259" key="1">
    <source>
        <dbReference type="PROSITE" id="PS50851"/>
    </source>
</evidence>
<dbReference type="InterPro" id="IPR036061">
    <property type="entry name" value="CheW-like_dom_sf"/>
</dbReference>
<gene>
    <name evidence="2" type="ORF">DLM_1230</name>
</gene>
<dbReference type="GO" id="GO:0006935">
    <property type="term" value="P:chemotaxis"/>
    <property type="evidence" value="ECO:0007669"/>
    <property type="project" value="InterPro"/>
</dbReference>
<keyword evidence="3" id="KW-1185">Reference proteome</keyword>
<protein>
    <submittedName>
        <fullName evidence="2">CheW-like domain</fullName>
    </submittedName>
</protein>
<dbReference type="Pfam" id="PF01584">
    <property type="entry name" value="CheW"/>
    <property type="match status" value="2"/>
</dbReference>
<evidence type="ECO:0000313" key="2">
    <source>
        <dbReference type="EMBL" id="BBF84854.1"/>
    </source>
</evidence>
<sequence length="411" mass="43950">MVTTRNRVLGLLASDVQQVVDCEAQLVVDSDKEHIITGGFTLPGEQRPVSVIDADRLCALPGIPVTEQGQAKPDMADNNTIGSTIHHLMLMSSGGVPLAIDATVVHTIILNPVIESSPIKSGFCLGIIRYQNLRIPVLSLLGALGIDQPGAPPRQAFVIRYDDCYLAFTVENIFDVVKLEQFHPMPLPARSFKEAANFIGVVSVRDLPVDTLGINGDSQQHFLLIADTQLRNRQTLRDIAHITMPDKAAQADTLQAADGSGGKQTLHVLTVDVNGEIACRVDQVLQILPWSEGKLLTCSGGKQAGLVVSREQAIPTFCLSSVLGVAQSPVSNTASILVVQTECGIVGFSVPRLITIDNGRPIPQAESSSTSDEKAWVADAASGHVSLQTAHGPRLLTLLDLQKLGQYCLSQ</sequence>
<evidence type="ECO:0000313" key="3">
    <source>
        <dbReference type="Proteomes" id="UP000198290"/>
    </source>
</evidence>
<dbReference type="PROSITE" id="PS50851">
    <property type="entry name" value="CHEW"/>
    <property type="match status" value="1"/>
</dbReference>
<dbReference type="Proteomes" id="UP000198290">
    <property type="component" value="Chromosome"/>
</dbReference>
<reference evidence="3" key="3">
    <citation type="journal article" date="2017" name="Plant Physiol. Biochem.">
        <title>Differential oxidative and antioxidative response of duckweed Lemna minor toward plant growth promoting/inhibiting bacteria.</title>
        <authorList>
            <person name="Ishizawa H."/>
            <person name="Kuroda M."/>
            <person name="Morikawa M."/>
            <person name="Ike M."/>
        </authorList>
    </citation>
    <scope>NUCLEOTIDE SEQUENCE [LARGE SCALE GENOMIC DNA]</scope>
    <source>
        <strain evidence="3">H3</strain>
    </source>
</reference>
<accession>A0A3G9GBV9</accession>
<dbReference type="AlphaFoldDB" id="A0A3G9GBV9"/>
<dbReference type="InterPro" id="IPR002545">
    <property type="entry name" value="CheW-lke_dom"/>
</dbReference>